<dbReference type="Pfam" id="PF13466">
    <property type="entry name" value="STAS_2"/>
    <property type="match status" value="1"/>
</dbReference>
<evidence type="ECO:0000313" key="2">
    <source>
        <dbReference type="EMBL" id="GHF48902.1"/>
    </source>
</evidence>
<feature type="domain" description="MlaB-like STAS" evidence="1">
    <location>
        <begin position="5"/>
        <end position="81"/>
    </location>
</feature>
<comment type="caution">
    <text evidence="2">The sequence shown here is derived from an EMBL/GenBank/DDBJ whole genome shotgun (WGS) entry which is preliminary data.</text>
</comment>
<keyword evidence="3" id="KW-1185">Reference proteome</keyword>
<dbReference type="RefSeq" id="WP_189679990.1">
    <property type="nucleotide sequence ID" value="NZ_BNCJ01000004.1"/>
</dbReference>
<gene>
    <name evidence="2" type="ORF">GCM10017056_20560</name>
</gene>
<dbReference type="AlphaFoldDB" id="A0A8J3GWH1"/>
<name>A0A8J3GWH1_9RHOB</name>
<reference evidence="2" key="2">
    <citation type="submission" date="2020-09" db="EMBL/GenBank/DDBJ databases">
        <authorList>
            <person name="Sun Q."/>
            <person name="Kim S."/>
        </authorList>
    </citation>
    <scope>NUCLEOTIDE SEQUENCE</scope>
    <source>
        <strain evidence="2">KCTC 42650</strain>
    </source>
</reference>
<reference evidence="2" key="1">
    <citation type="journal article" date="2014" name="Int. J. Syst. Evol. Microbiol.">
        <title>Complete genome sequence of Corynebacterium casei LMG S-19264T (=DSM 44701T), isolated from a smear-ripened cheese.</title>
        <authorList>
            <consortium name="US DOE Joint Genome Institute (JGI-PGF)"/>
            <person name="Walter F."/>
            <person name="Albersmeier A."/>
            <person name="Kalinowski J."/>
            <person name="Ruckert C."/>
        </authorList>
    </citation>
    <scope>NUCLEOTIDE SEQUENCE</scope>
    <source>
        <strain evidence="2">KCTC 42650</strain>
    </source>
</reference>
<evidence type="ECO:0000259" key="1">
    <source>
        <dbReference type="Pfam" id="PF13466"/>
    </source>
</evidence>
<dbReference type="EMBL" id="BNCJ01000004">
    <property type="protein sequence ID" value="GHF48902.1"/>
    <property type="molecule type" value="Genomic_DNA"/>
</dbReference>
<dbReference type="Proteomes" id="UP000626220">
    <property type="component" value="Unassembled WGS sequence"/>
</dbReference>
<evidence type="ECO:0000313" key="3">
    <source>
        <dbReference type="Proteomes" id="UP000626220"/>
    </source>
</evidence>
<protein>
    <recommendedName>
        <fullName evidence="1">MlaB-like STAS domain-containing protein</fullName>
    </recommendedName>
</protein>
<sequence>MTLRIDLGEKLDTAAVPALQAQLRQATGQPVQLEGGNLRLLGGLAAQMLLAAACRWERDGHRFEIHPSEALCDDLRRFGLDAVLLTQEPPK</sequence>
<proteinExistence type="predicted"/>
<accession>A0A8J3GWH1</accession>
<organism evidence="2 3">
    <name type="scientific">Seohaeicola zhoushanensis</name>
    <dbReference type="NCBI Taxonomy" id="1569283"/>
    <lineage>
        <taxon>Bacteria</taxon>
        <taxon>Pseudomonadati</taxon>
        <taxon>Pseudomonadota</taxon>
        <taxon>Alphaproteobacteria</taxon>
        <taxon>Rhodobacterales</taxon>
        <taxon>Roseobacteraceae</taxon>
        <taxon>Seohaeicola</taxon>
    </lineage>
</organism>
<dbReference type="InterPro" id="IPR058548">
    <property type="entry name" value="MlaB-like_STAS"/>
</dbReference>